<sequence>MSKNHGYDSDSVHSETNDKSTFYNVNIASPKASHILGSRPDEKSSQSSLNSEEHQPEGTWVDGKFIRNKGLNWFITGLFIIGDMAGGVPTAMIQSGFYFGLFCVVFVALMTCYTSICLGESWNILQKHWKEYEHHCRKPYSEIAYRAMGPFMRKAVSVCIDVTQFGIAVVYLLLASKNISNLLKAFFDFNVSFCLLVLIVAVLLLPVTFLKSPQDFWWAVVSAMVTTTIAVILITVGSMEDSDTCRSHDSWKMPDFQIKNYFVALGTFFFAYGGHSSLPTIQHDMKKPSEFTKSSIFGFIGIFALYIPAGVSGWYAYGDALRDNVIDSLQTAWIQRTVSLCITIHLILALTIVFSPLFQEIEELFKVPQKFGPKRVVTRTLIMVAVVFVAESVPTFGPLLDLIGSTTVMATSLMLPVLFYSFLVARDNMIKDVGRDIGRSCTFSEYIKYCPKPTLIICIVIFFLGFIGGGASAYSAILELSTTQFAKPCYISVFEKSIESSSSAHVNCCGPFRNLTHSGVNPATFCIQNLTDFYG</sequence>
<evidence type="ECO:0000313" key="1">
    <source>
        <dbReference type="Proteomes" id="UP000095286"/>
    </source>
</evidence>
<organism evidence="1 2">
    <name type="scientific">Rhabditophanes sp. KR3021</name>
    <dbReference type="NCBI Taxonomy" id="114890"/>
    <lineage>
        <taxon>Eukaryota</taxon>
        <taxon>Metazoa</taxon>
        <taxon>Ecdysozoa</taxon>
        <taxon>Nematoda</taxon>
        <taxon>Chromadorea</taxon>
        <taxon>Rhabditida</taxon>
        <taxon>Tylenchina</taxon>
        <taxon>Panagrolaimomorpha</taxon>
        <taxon>Strongyloidoidea</taxon>
        <taxon>Alloionematidae</taxon>
        <taxon>Rhabditophanes</taxon>
    </lineage>
</organism>
<proteinExistence type="predicted"/>
<name>A0AC35U383_9BILA</name>
<dbReference type="WBParaSite" id="RSKR_0000697100.1">
    <property type="protein sequence ID" value="RSKR_0000697100.1"/>
    <property type="gene ID" value="RSKR_0000697100"/>
</dbReference>
<accession>A0AC35U383</accession>
<dbReference type="Proteomes" id="UP000095286">
    <property type="component" value="Unplaced"/>
</dbReference>
<protein>
    <submittedName>
        <fullName evidence="2">Aa_trans domain-containing protein</fullName>
    </submittedName>
</protein>
<evidence type="ECO:0000313" key="2">
    <source>
        <dbReference type="WBParaSite" id="RSKR_0000697100.1"/>
    </source>
</evidence>
<reference evidence="2" key="1">
    <citation type="submission" date="2016-11" db="UniProtKB">
        <authorList>
            <consortium name="WormBaseParasite"/>
        </authorList>
    </citation>
    <scope>IDENTIFICATION</scope>
    <source>
        <strain evidence="2">KR3021</strain>
    </source>
</reference>